<dbReference type="GeneID" id="19307837"/>
<dbReference type="Gene3D" id="1.20.144.10">
    <property type="entry name" value="Phosphatidic acid phosphatase type 2/haloperoxidase"/>
    <property type="match status" value="1"/>
</dbReference>
<dbReference type="InterPro" id="IPR036938">
    <property type="entry name" value="PAP2/HPO_sf"/>
</dbReference>
<keyword evidence="1" id="KW-0472">Membrane</keyword>
<dbReference type="SMART" id="SM00014">
    <property type="entry name" value="acidPPc"/>
    <property type="match status" value="1"/>
</dbReference>
<dbReference type="AlphaFoldDB" id="S7RZD8"/>
<dbReference type="GO" id="GO:0042392">
    <property type="term" value="F:sphingosine-1-phosphate phosphatase activity"/>
    <property type="evidence" value="ECO:0007669"/>
    <property type="project" value="TreeGrafter"/>
</dbReference>
<feature type="transmembrane region" description="Helical" evidence="1">
    <location>
        <begin position="44"/>
        <end position="65"/>
    </location>
</feature>
<dbReference type="OrthoDB" id="302705at2759"/>
<accession>S7RZD8</accession>
<name>S7RZD8_GLOTA</name>
<protein>
    <recommendedName>
        <fullName evidence="2">Phosphatidic acid phosphatase type 2/haloperoxidase domain-containing protein</fullName>
    </recommendedName>
</protein>
<feature type="transmembrane region" description="Helical" evidence="1">
    <location>
        <begin position="119"/>
        <end position="139"/>
    </location>
</feature>
<feature type="transmembrane region" description="Helical" evidence="1">
    <location>
        <begin position="144"/>
        <end position="164"/>
    </location>
</feature>
<feature type="transmembrane region" description="Helical" evidence="1">
    <location>
        <begin position="20"/>
        <end position="38"/>
    </location>
</feature>
<gene>
    <name evidence="3" type="ORF">GLOTRDRAFT_67939</name>
</gene>
<dbReference type="PANTHER" id="PTHR14969">
    <property type="entry name" value="SPHINGOSINE-1-PHOSPHATE PHOSPHOHYDROLASE"/>
    <property type="match status" value="1"/>
</dbReference>
<feature type="transmembrane region" description="Helical" evidence="1">
    <location>
        <begin position="86"/>
        <end position="107"/>
    </location>
</feature>
<dbReference type="PANTHER" id="PTHR14969:SF13">
    <property type="entry name" value="AT30094P"/>
    <property type="match status" value="1"/>
</dbReference>
<dbReference type="KEGG" id="gtr:GLOTRDRAFT_67939"/>
<dbReference type="RefSeq" id="XP_007860790.1">
    <property type="nucleotide sequence ID" value="XM_007862599.1"/>
</dbReference>
<keyword evidence="1" id="KW-0812">Transmembrane</keyword>
<dbReference type="EMBL" id="KB469296">
    <property type="protein sequence ID" value="EPQ60365.1"/>
    <property type="molecule type" value="Genomic_DNA"/>
</dbReference>
<keyword evidence="4" id="KW-1185">Reference proteome</keyword>
<evidence type="ECO:0000256" key="1">
    <source>
        <dbReference type="SAM" id="Phobius"/>
    </source>
</evidence>
<evidence type="ECO:0000259" key="2">
    <source>
        <dbReference type="SMART" id="SM00014"/>
    </source>
</evidence>
<keyword evidence="1" id="KW-1133">Transmembrane helix</keyword>
<dbReference type="STRING" id="670483.S7RZD8"/>
<evidence type="ECO:0000313" key="3">
    <source>
        <dbReference type="EMBL" id="EPQ60365.1"/>
    </source>
</evidence>
<sequence length="189" mass="20810">MVAEREYAGKYTGQPWWLIILRRVNLVIIGLTGSFVLYTRSAGALYFSVGAVICSLVVKALKRVVRQPRPVLRSDRKKPAYGMPSTHSATITFFAVYIPLACAYLPIHPSLPSGQAIRVLPPILMLPSAVVVAGSRIWLGKHTLAQVAVGCCCGAAFAVAWFHLWTHGANHYGRQLEDLFHPYTHLIVS</sequence>
<reference evidence="3 4" key="1">
    <citation type="journal article" date="2012" name="Science">
        <title>The Paleozoic origin of enzymatic lignin decomposition reconstructed from 31 fungal genomes.</title>
        <authorList>
            <person name="Floudas D."/>
            <person name="Binder M."/>
            <person name="Riley R."/>
            <person name="Barry K."/>
            <person name="Blanchette R.A."/>
            <person name="Henrissat B."/>
            <person name="Martinez A.T."/>
            <person name="Otillar R."/>
            <person name="Spatafora J.W."/>
            <person name="Yadav J.S."/>
            <person name="Aerts A."/>
            <person name="Benoit I."/>
            <person name="Boyd A."/>
            <person name="Carlson A."/>
            <person name="Copeland A."/>
            <person name="Coutinho P.M."/>
            <person name="de Vries R.P."/>
            <person name="Ferreira P."/>
            <person name="Findley K."/>
            <person name="Foster B."/>
            <person name="Gaskell J."/>
            <person name="Glotzer D."/>
            <person name="Gorecki P."/>
            <person name="Heitman J."/>
            <person name="Hesse C."/>
            <person name="Hori C."/>
            <person name="Igarashi K."/>
            <person name="Jurgens J.A."/>
            <person name="Kallen N."/>
            <person name="Kersten P."/>
            <person name="Kohler A."/>
            <person name="Kuees U."/>
            <person name="Kumar T.K.A."/>
            <person name="Kuo A."/>
            <person name="LaButti K."/>
            <person name="Larrondo L.F."/>
            <person name="Lindquist E."/>
            <person name="Ling A."/>
            <person name="Lombard V."/>
            <person name="Lucas S."/>
            <person name="Lundell T."/>
            <person name="Martin R."/>
            <person name="McLaughlin D.J."/>
            <person name="Morgenstern I."/>
            <person name="Morin E."/>
            <person name="Murat C."/>
            <person name="Nagy L.G."/>
            <person name="Nolan M."/>
            <person name="Ohm R.A."/>
            <person name="Patyshakuliyeva A."/>
            <person name="Rokas A."/>
            <person name="Ruiz-Duenas F.J."/>
            <person name="Sabat G."/>
            <person name="Salamov A."/>
            <person name="Samejima M."/>
            <person name="Schmutz J."/>
            <person name="Slot J.C."/>
            <person name="St John F."/>
            <person name="Stenlid J."/>
            <person name="Sun H."/>
            <person name="Sun S."/>
            <person name="Syed K."/>
            <person name="Tsang A."/>
            <person name="Wiebenga A."/>
            <person name="Young D."/>
            <person name="Pisabarro A."/>
            <person name="Eastwood D.C."/>
            <person name="Martin F."/>
            <person name="Cullen D."/>
            <person name="Grigoriev I.V."/>
            <person name="Hibbett D.S."/>
        </authorList>
    </citation>
    <scope>NUCLEOTIDE SEQUENCE [LARGE SCALE GENOMIC DNA]</scope>
    <source>
        <strain evidence="3 4">ATCC 11539</strain>
    </source>
</reference>
<dbReference type="Pfam" id="PF01569">
    <property type="entry name" value="PAP2"/>
    <property type="match status" value="1"/>
</dbReference>
<evidence type="ECO:0000313" key="4">
    <source>
        <dbReference type="Proteomes" id="UP000030669"/>
    </source>
</evidence>
<dbReference type="HOGENOM" id="CLU_118210_0_0_1"/>
<dbReference type="OMA" id="VWLGHHT"/>
<dbReference type="InterPro" id="IPR000326">
    <property type="entry name" value="PAP2/HPO"/>
</dbReference>
<dbReference type="SUPFAM" id="SSF48317">
    <property type="entry name" value="Acid phosphatase/Vanadium-dependent haloperoxidase"/>
    <property type="match status" value="1"/>
</dbReference>
<dbReference type="eggNOG" id="KOG3146">
    <property type="taxonomic scope" value="Eukaryota"/>
</dbReference>
<organism evidence="3 4">
    <name type="scientific">Gloeophyllum trabeum (strain ATCC 11539 / FP-39264 / Madison 617)</name>
    <name type="common">Brown rot fungus</name>
    <dbReference type="NCBI Taxonomy" id="670483"/>
    <lineage>
        <taxon>Eukaryota</taxon>
        <taxon>Fungi</taxon>
        <taxon>Dikarya</taxon>
        <taxon>Basidiomycota</taxon>
        <taxon>Agaricomycotina</taxon>
        <taxon>Agaricomycetes</taxon>
        <taxon>Gloeophyllales</taxon>
        <taxon>Gloeophyllaceae</taxon>
        <taxon>Gloeophyllum</taxon>
    </lineage>
</organism>
<dbReference type="Proteomes" id="UP000030669">
    <property type="component" value="Unassembled WGS sequence"/>
</dbReference>
<proteinExistence type="predicted"/>
<feature type="domain" description="Phosphatidic acid phosphatase type 2/haloperoxidase" evidence="2">
    <location>
        <begin position="44"/>
        <end position="162"/>
    </location>
</feature>